<evidence type="ECO:0000256" key="1">
    <source>
        <dbReference type="SAM" id="Phobius"/>
    </source>
</evidence>
<dbReference type="Proteomes" id="UP000781932">
    <property type="component" value="Unassembled WGS sequence"/>
</dbReference>
<keyword evidence="4" id="KW-1185">Reference proteome</keyword>
<keyword evidence="3" id="KW-0418">Kinase</keyword>
<dbReference type="Gene3D" id="1.20.58.340">
    <property type="entry name" value="Magnesium transport protein CorA, transmembrane region"/>
    <property type="match status" value="1"/>
</dbReference>
<dbReference type="SMART" id="SM00220">
    <property type="entry name" value="S_TKc"/>
    <property type="match status" value="1"/>
</dbReference>
<organism evidence="3 4">
    <name type="scientific">Colletotrichum karsti</name>
    <dbReference type="NCBI Taxonomy" id="1095194"/>
    <lineage>
        <taxon>Eukaryota</taxon>
        <taxon>Fungi</taxon>
        <taxon>Dikarya</taxon>
        <taxon>Ascomycota</taxon>
        <taxon>Pezizomycotina</taxon>
        <taxon>Sordariomycetes</taxon>
        <taxon>Hypocreomycetidae</taxon>
        <taxon>Glomerellales</taxon>
        <taxon>Glomerellaceae</taxon>
        <taxon>Colletotrichum</taxon>
        <taxon>Colletotrichum boninense species complex</taxon>
    </lineage>
</organism>
<keyword evidence="1" id="KW-0472">Membrane</keyword>
<dbReference type="SUPFAM" id="SSF56112">
    <property type="entry name" value="Protein kinase-like (PK-like)"/>
    <property type="match status" value="1"/>
</dbReference>
<dbReference type="GO" id="GO:0005524">
    <property type="term" value="F:ATP binding"/>
    <property type="evidence" value="ECO:0007669"/>
    <property type="project" value="InterPro"/>
</dbReference>
<evidence type="ECO:0000259" key="2">
    <source>
        <dbReference type="PROSITE" id="PS50011"/>
    </source>
</evidence>
<reference evidence="3" key="1">
    <citation type="submission" date="2020-03" db="EMBL/GenBank/DDBJ databases">
        <authorList>
            <person name="He L."/>
        </authorList>
    </citation>
    <scope>NUCLEOTIDE SEQUENCE</scope>
    <source>
        <strain evidence="3">CkLH20</strain>
    </source>
</reference>
<keyword evidence="1" id="KW-0812">Transmembrane</keyword>
<accession>A0A9P6LFD6</accession>
<keyword evidence="3" id="KW-0808">Transferase</keyword>
<reference evidence="3" key="2">
    <citation type="submission" date="2020-11" db="EMBL/GenBank/DDBJ databases">
        <title>Whole genome sequencing of Colletotrichum sp.</title>
        <authorList>
            <person name="Li H."/>
        </authorList>
    </citation>
    <scope>NUCLEOTIDE SEQUENCE</scope>
    <source>
        <strain evidence="3">CkLH20</strain>
    </source>
</reference>
<feature type="transmembrane region" description="Helical" evidence="1">
    <location>
        <begin position="553"/>
        <end position="574"/>
    </location>
</feature>
<dbReference type="Pfam" id="PF00069">
    <property type="entry name" value="Pkinase"/>
    <property type="match status" value="1"/>
</dbReference>
<dbReference type="GeneID" id="62168085"/>
<dbReference type="InterPro" id="IPR000719">
    <property type="entry name" value="Prot_kinase_dom"/>
</dbReference>
<gene>
    <name evidence="3" type="ORF">CkaCkLH20_12298</name>
</gene>
<feature type="transmembrane region" description="Helical" evidence="1">
    <location>
        <begin position="516"/>
        <end position="533"/>
    </location>
</feature>
<dbReference type="RefSeq" id="XP_038739673.1">
    <property type="nucleotide sequence ID" value="XM_038895011.1"/>
</dbReference>
<evidence type="ECO:0000313" key="3">
    <source>
        <dbReference type="EMBL" id="KAF9870212.1"/>
    </source>
</evidence>
<feature type="domain" description="Protein kinase" evidence="2">
    <location>
        <begin position="170"/>
        <end position="454"/>
    </location>
</feature>
<dbReference type="Gene3D" id="1.10.510.10">
    <property type="entry name" value="Transferase(Phosphotransferase) domain 1"/>
    <property type="match status" value="1"/>
</dbReference>
<dbReference type="PROSITE" id="PS50011">
    <property type="entry name" value="PROTEIN_KINASE_DOM"/>
    <property type="match status" value="1"/>
</dbReference>
<keyword evidence="1" id="KW-1133">Transmembrane helix</keyword>
<proteinExistence type="predicted"/>
<dbReference type="PANTHER" id="PTHR24359">
    <property type="entry name" value="SERINE/THREONINE-PROTEIN KINASE SBK1"/>
    <property type="match status" value="1"/>
</dbReference>
<protein>
    <submittedName>
        <fullName evidence="3">Protein kinase domain-containing protein</fullName>
    </submittedName>
</protein>
<evidence type="ECO:0000313" key="4">
    <source>
        <dbReference type="Proteomes" id="UP000781932"/>
    </source>
</evidence>
<comment type="caution">
    <text evidence="3">The sequence shown here is derived from an EMBL/GenBank/DDBJ whole genome shotgun (WGS) entry which is preliminary data.</text>
</comment>
<sequence length="595" mass="67875">MANSSQSSGPSTTQADLRLDELLRSHFQEHPLPEVTDGYLPAGFLDELVCHRTVRKELAIEFAEELDSDELDRLTEKLGSLKRFLDPKTGVRDEDLPLQKVDLDERNIDLRKRSDPEVRLNCFAGWRHNSLKSFDDWQWTMNVPILTRATGSKAQHRKFADRIILPLISMSSPYGGGNGGYSETFKIQLHPRHHDFNSADPNCFFALKRVRSTDTKAFQRELENLRKFENDKSHEHLISLLTTWSHKGYFHFLFPWAECDLSKYWELDSQPVMTVGLVQWVARQTTGMADGLALIHEYPDQVDGTPENAARYGRHGDIKPANILWFKDLSDNRGTLVISDFGLGDFYYGAIRSGIPSSDIARTPSYRPPECDVEGASISRSCDIWTLGCVYVEFATWLLGGWELVEQFTDYRLTGSSIWGQTYMSDLFFDIVDLHATGNEGMGAMVKPEVTRWFDGLHNHRKCTNYIHDLLILVQNEMLIVESISRKRATCKAWHAQSNMHIALDAKRDGKRIQNISMFSMVFLPSMFVATIFSTDSFNWFPPEGQAIISPYFWVLIVFSACLTLFILGGYYMLSSRVLSLARLKLKCPSSFSPV</sequence>
<dbReference type="GO" id="GO:0004674">
    <property type="term" value="F:protein serine/threonine kinase activity"/>
    <property type="evidence" value="ECO:0007669"/>
    <property type="project" value="TreeGrafter"/>
</dbReference>
<name>A0A9P6LFD6_9PEZI</name>
<dbReference type="AlphaFoldDB" id="A0A9P6LFD6"/>
<dbReference type="PANTHER" id="PTHR24359:SF37">
    <property type="entry name" value="PROTEIN KINASE DOMAIN-CONTAINING PROTEIN"/>
    <property type="match status" value="1"/>
</dbReference>
<dbReference type="InterPro" id="IPR011009">
    <property type="entry name" value="Kinase-like_dom_sf"/>
</dbReference>
<dbReference type="EMBL" id="JAATWM020000057">
    <property type="protein sequence ID" value="KAF9870212.1"/>
    <property type="molecule type" value="Genomic_DNA"/>
</dbReference>
<dbReference type="OrthoDB" id="4062651at2759"/>